<dbReference type="RefSeq" id="WP_042748808.1">
    <property type="nucleotide sequence ID" value="NZ_AZSI01000161.1"/>
</dbReference>
<protein>
    <submittedName>
        <fullName evidence="1">Excisionase</fullName>
    </submittedName>
</protein>
<evidence type="ECO:0000313" key="2">
    <source>
        <dbReference type="Proteomes" id="UP000028401"/>
    </source>
</evidence>
<dbReference type="Proteomes" id="UP000028401">
    <property type="component" value="Unassembled WGS sequence"/>
</dbReference>
<reference evidence="1 2" key="1">
    <citation type="submission" date="2014-06" db="EMBL/GenBank/DDBJ databases">
        <title>Draft genome sequence of the putrescine producing strain Lactococcus lactis subsp cremoris GE214.</title>
        <authorList>
            <person name="Ladero V."/>
            <person name="Linares D.M."/>
            <person name="del Rio B."/>
            <person name="Mayo B."/>
            <person name="Martin M.C."/>
            <person name="Fernandez M."/>
            <person name="Alvarez M.A."/>
        </authorList>
    </citation>
    <scope>NUCLEOTIDE SEQUENCE [LARGE SCALE GENOMIC DNA]</scope>
    <source>
        <strain evidence="1 2">GE214</strain>
    </source>
</reference>
<name>A0A084A7Y8_LACLC</name>
<dbReference type="PATRIC" id="fig|1415168.3.peg.2360"/>
<comment type="caution">
    <text evidence="1">The sequence shown here is derived from an EMBL/GenBank/DDBJ whole genome shotgun (WGS) entry which is preliminary data.</text>
</comment>
<gene>
    <name evidence="1" type="ORF">U725_02299</name>
</gene>
<dbReference type="AlphaFoldDB" id="A0A084A7Y8"/>
<evidence type="ECO:0000313" key="1">
    <source>
        <dbReference type="EMBL" id="KEY61417.1"/>
    </source>
</evidence>
<organism evidence="1 2">
    <name type="scientific">Lactococcus cremoris subsp. cremoris GE214</name>
    <dbReference type="NCBI Taxonomy" id="1415168"/>
    <lineage>
        <taxon>Bacteria</taxon>
        <taxon>Bacillati</taxon>
        <taxon>Bacillota</taxon>
        <taxon>Bacilli</taxon>
        <taxon>Lactobacillales</taxon>
        <taxon>Streptococcaceae</taxon>
        <taxon>Lactococcus</taxon>
        <taxon>Lactococcus cremoris subsp. cremoris</taxon>
    </lineage>
</organism>
<accession>A0A084A7Y8</accession>
<dbReference type="EMBL" id="AZSI01000161">
    <property type="protein sequence ID" value="KEY61417.1"/>
    <property type="molecule type" value="Genomic_DNA"/>
</dbReference>
<proteinExistence type="predicted"/>
<sequence length="78" mass="9500">MEENYKDKRGISELFDVPIKTLNNDLTEMRRTEFNVYILRPSHKRVYINVEGYKSFREYKQKLRESTILKKDKSNIQI</sequence>